<dbReference type="Pfam" id="PF00528">
    <property type="entry name" value="BPD_transp_1"/>
    <property type="match status" value="1"/>
</dbReference>
<dbReference type="SUPFAM" id="SSF161098">
    <property type="entry name" value="MetI-like"/>
    <property type="match status" value="1"/>
</dbReference>
<keyword evidence="10" id="KW-1185">Reference proteome</keyword>
<feature type="transmembrane region" description="Helical" evidence="7">
    <location>
        <begin position="193"/>
        <end position="214"/>
    </location>
</feature>
<evidence type="ECO:0000313" key="9">
    <source>
        <dbReference type="EMBL" id="MFC5420143.1"/>
    </source>
</evidence>
<dbReference type="CDD" id="cd06261">
    <property type="entry name" value="TM_PBP2"/>
    <property type="match status" value="1"/>
</dbReference>
<name>A0ABW0ISX5_9HYPH</name>
<dbReference type="PANTHER" id="PTHR32243:SF18">
    <property type="entry name" value="INNER MEMBRANE ABC TRANSPORTER PERMEASE PROTEIN YCJP"/>
    <property type="match status" value="1"/>
</dbReference>
<feature type="transmembrane region" description="Helical" evidence="7">
    <location>
        <begin position="105"/>
        <end position="130"/>
    </location>
</feature>
<feature type="domain" description="ABC transmembrane type-1" evidence="8">
    <location>
        <begin position="68"/>
        <end position="258"/>
    </location>
</feature>
<sequence>MRALLGQPLVVFLLSLFALFSLTPIIWAVMISIKQPADAFAIPPKLFFEPTFRFHYEIWVERRFVEFFLNSAIIALGTVFISVPLGTLAAYGLSRLESRMARSYLMGLLVIRMFPHILLLIPFFIVARSLAMIDTYPAMIAAMVAINQPFTVWLMRSFFLEIPRELDEAATIDGCNAWTTFTKVILPLAKPGIVVTSLFSLLLAYNEFLFALILTGSNTKTLPVAIAEYGGEDLNYWSLSAAGAIGIMLPILLFMLFFQRHLVRGLTIGAVKG</sequence>
<organism evidence="9 10">
    <name type="scientific">Bosea eneae</name>
    <dbReference type="NCBI Taxonomy" id="151454"/>
    <lineage>
        <taxon>Bacteria</taxon>
        <taxon>Pseudomonadati</taxon>
        <taxon>Pseudomonadota</taxon>
        <taxon>Alphaproteobacteria</taxon>
        <taxon>Hyphomicrobiales</taxon>
        <taxon>Boseaceae</taxon>
        <taxon>Bosea</taxon>
    </lineage>
</organism>
<keyword evidence="6 7" id="KW-0472">Membrane</keyword>
<comment type="caution">
    <text evidence="9">The sequence shown here is derived from an EMBL/GenBank/DDBJ whole genome shotgun (WGS) entry which is preliminary data.</text>
</comment>
<evidence type="ECO:0000259" key="8">
    <source>
        <dbReference type="PROSITE" id="PS50928"/>
    </source>
</evidence>
<evidence type="ECO:0000256" key="1">
    <source>
        <dbReference type="ARBA" id="ARBA00004651"/>
    </source>
</evidence>
<dbReference type="PROSITE" id="PS50928">
    <property type="entry name" value="ABC_TM1"/>
    <property type="match status" value="1"/>
</dbReference>
<evidence type="ECO:0000256" key="4">
    <source>
        <dbReference type="ARBA" id="ARBA00022692"/>
    </source>
</evidence>
<reference evidence="10" key="1">
    <citation type="journal article" date="2019" name="Int. J. Syst. Evol. Microbiol.">
        <title>The Global Catalogue of Microorganisms (GCM) 10K type strain sequencing project: providing services to taxonomists for standard genome sequencing and annotation.</title>
        <authorList>
            <consortium name="The Broad Institute Genomics Platform"/>
            <consortium name="The Broad Institute Genome Sequencing Center for Infectious Disease"/>
            <person name="Wu L."/>
            <person name="Ma J."/>
        </authorList>
    </citation>
    <scope>NUCLEOTIDE SEQUENCE [LARGE SCALE GENOMIC DNA]</scope>
    <source>
        <strain evidence="10">NCAIM B.01391</strain>
    </source>
</reference>
<dbReference type="RefSeq" id="WP_377798343.1">
    <property type="nucleotide sequence ID" value="NZ_JBHSLW010000013.1"/>
</dbReference>
<proteinExistence type="inferred from homology"/>
<evidence type="ECO:0000256" key="5">
    <source>
        <dbReference type="ARBA" id="ARBA00022989"/>
    </source>
</evidence>
<protein>
    <submittedName>
        <fullName evidence="9">Carbohydrate ABC transporter permease</fullName>
    </submittedName>
</protein>
<comment type="similarity">
    <text evidence="7">Belongs to the binding-protein-dependent transport system permease family.</text>
</comment>
<feature type="transmembrane region" description="Helical" evidence="7">
    <location>
        <begin position="234"/>
        <end position="258"/>
    </location>
</feature>
<evidence type="ECO:0000256" key="3">
    <source>
        <dbReference type="ARBA" id="ARBA00022475"/>
    </source>
</evidence>
<evidence type="ECO:0000256" key="7">
    <source>
        <dbReference type="RuleBase" id="RU363032"/>
    </source>
</evidence>
<feature type="transmembrane region" description="Helical" evidence="7">
    <location>
        <begin position="67"/>
        <end position="93"/>
    </location>
</feature>
<dbReference type="Gene3D" id="1.10.3720.10">
    <property type="entry name" value="MetI-like"/>
    <property type="match status" value="1"/>
</dbReference>
<dbReference type="InterPro" id="IPR050901">
    <property type="entry name" value="BP-dep_ABC_trans_perm"/>
</dbReference>
<dbReference type="InterPro" id="IPR000515">
    <property type="entry name" value="MetI-like"/>
</dbReference>
<keyword evidence="2 7" id="KW-0813">Transport</keyword>
<keyword evidence="3" id="KW-1003">Cell membrane</keyword>
<dbReference type="EMBL" id="JBHSLW010000013">
    <property type="protein sequence ID" value="MFC5420143.1"/>
    <property type="molecule type" value="Genomic_DNA"/>
</dbReference>
<gene>
    <name evidence="9" type="ORF">ACFPOB_11295</name>
</gene>
<dbReference type="InterPro" id="IPR035906">
    <property type="entry name" value="MetI-like_sf"/>
</dbReference>
<feature type="transmembrane region" description="Helical" evidence="7">
    <location>
        <begin position="136"/>
        <end position="155"/>
    </location>
</feature>
<keyword evidence="5 7" id="KW-1133">Transmembrane helix</keyword>
<dbReference type="PANTHER" id="PTHR32243">
    <property type="entry name" value="MALTOSE TRANSPORT SYSTEM PERMEASE-RELATED"/>
    <property type="match status" value="1"/>
</dbReference>
<keyword evidence="4 7" id="KW-0812">Transmembrane</keyword>
<dbReference type="Proteomes" id="UP001596053">
    <property type="component" value="Unassembled WGS sequence"/>
</dbReference>
<evidence type="ECO:0000256" key="6">
    <source>
        <dbReference type="ARBA" id="ARBA00023136"/>
    </source>
</evidence>
<accession>A0ABW0ISX5</accession>
<comment type="subcellular location">
    <subcellularLocation>
        <location evidence="1 7">Cell membrane</location>
        <topology evidence="1 7">Multi-pass membrane protein</topology>
    </subcellularLocation>
</comment>
<evidence type="ECO:0000313" key="10">
    <source>
        <dbReference type="Proteomes" id="UP001596053"/>
    </source>
</evidence>
<evidence type="ECO:0000256" key="2">
    <source>
        <dbReference type="ARBA" id="ARBA00022448"/>
    </source>
</evidence>